<sequence length="593" mass="66743">MKNTVKTGLRAGLKNWSTLLCFEILYKIIGFSIMGNITETLLDAVLKTGNVTFISQENIGYVLSRPLNLVILLAGLLLFTYYVYFEITALVIYCEAGWRGEHLSVWALWKQAFLRSLPVFHYKNLPVVIVLLPVIGLSVFPLTNSLLKGFRIPEFILDYIQGSFILLPFFVLALALLHVLLFFTLFSFPAVILNGDHFIGSWRRNARLLKKKKWKTALWLLSCILAFLLFALIGFILMVLILWGISNLESFPDNGRSQFEFYYRRWSAMGSVALSIFGTVAFCSTMLTLYHNYKGDIQPLPHKTVHTVKSVLRRVIVIAATLVMLAFYSETELGGNINYPTDVKTEIVAHRAGAVFAPENTLAALRTAISSGADMAEIDVQQTRDGALVILHDSNLKRTTGLDADIWDVDEKTVKSLDAGSSFSSDFRGEPVPTLKEMLDAAKDRIQLMIELKSTGHEHGLVEKTVEQIRAAHMEQECIIASMDLELLEKSKELAPEIRTVYITALLYSDLYDLSYVDGYSVETTSLTSIMLLQAHIEGKKVYAWTANRENNIEKILRMGADGLVTDNPELARYYQNTEGENLLLQSLTDILY</sequence>
<keyword evidence="4" id="KW-1185">Reference proteome</keyword>
<reference evidence="3" key="1">
    <citation type="submission" date="2021-06" db="EMBL/GenBank/DDBJ databases">
        <title>Description of novel taxa of the family Lachnospiraceae.</title>
        <authorList>
            <person name="Chaplin A.V."/>
            <person name="Sokolova S.R."/>
            <person name="Pikina A.P."/>
            <person name="Korzhanova M."/>
            <person name="Belova V."/>
            <person name="Korostin D."/>
            <person name="Efimov B.A."/>
        </authorList>
    </citation>
    <scope>NUCLEOTIDE SEQUENCE</scope>
    <source>
        <strain evidence="3">ASD5720</strain>
    </source>
</reference>
<comment type="caution">
    <text evidence="3">The sequence shown here is derived from an EMBL/GenBank/DDBJ whole genome shotgun (WGS) entry which is preliminary data.</text>
</comment>
<protein>
    <submittedName>
        <fullName evidence="3">Glycerophosphoryl diester phosphodiesterase membrane domain-containing protein</fullName>
    </submittedName>
</protein>
<proteinExistence type="predicted"/>
<dbReference type="Pfam" id="PF10110">
    <property type="entry name" value="GPDPase_memb"/>
    <property type="match status" value="1"/>
</dbReference>
<dbReference type="InterPro" id="IPR018476">
    <property type="entry name" value="GlyceroP-diester-Pdiesterase_M"/>
</dbReference>
<dbReference type="PANTHER" id="PTHR46211">
    <property type="entry name" value="GLYCEROPHOSPHORYL DIESTER PHOSPHODIESTERASE"/>
    <property type="match status" value="1"/>
</dbReference>
<evidence type="ECO:0000259" key="2">
    <source>
        <dbReference type="PROSITE" id="PS51704"/>
    </source>
</evidence>
<dbReference type="SUPFAM" id="SSF51695">
    <property type="entry name" value="PLC-like phosphodiesterases"/>
    <property type="match status" value="1"/>
</dbReference>
<dbReference type="Proteomes" id="UP000712157">
    <property type="component" value="Unassembled WGS sequence"/>
</dbReference>
<dbReference type="GO" id="GO:0008081">
    <property type="term" value="F:phosphoric diester hydrolase activity"/>
    <property type="evidence" value="ECO:0007669"/>
    <property type="project" value="InterPro"/>
</dbReference>
<dbReference type="Pfam" id="PF03009">
    <property type="entry name" value="GDPD"/>
    <property type="match status" value="1"/>
</dbReference>
<evidence type="ECO:0000256" key="1">
    <source>
        <dbReference type="SAM" id="Phobius"/>
    </source>
</evidence>
<dbReference type="RefSeq" id="WP_238721760.1">
    <property type="nucleotide sequence ID" value="NZ_JAHQCW010000017.1"/>
</dbReference>
<keyword evidence="1" id="KW-0812">Transmembrane</keyword>
<dbReference type="Gene3D" id="3.20.20.190">
    <property type="entry name" value="Phosphatidylinositol (PI) phosphodiesterase"/>
    <property type="match status" value="1"/>
</dbReference>
<dbReference type="PROSITE" id="PS51704">
    <property type="entry name" value="GP_PDE"/>
    <property type="match status" value="1"/>
</dbReference>
<dbReference type="GO" id="GO:0006629">
    <property type="term" value="P:lipid metabolic process"/>
    <property type="evidence" value="ECO:0007669"/>
    <property type="project" value="InterPro"/>
</dbReference>
<organism evidence="3 4">
    <name type="scientific">Diplocloster agilis</name>
    <dbReference type="NCBI Taxonomy" id="2850323"/>
    <lineage>
        <taxon>Bacteria</taxon>
        <taxon>Bacillati</taxon>
        <taxon>Bacillota</taxon>
        <taxon>Clostridia</taxon>
        <taxon>Lachnospirales</taxon>
        <taxon>Lachnospiraceae</taxon>
        <taxon>Diplocloster</taxon>
    </lineage>
</organism>
<feature type="transmembrane region" description="Helical" evidence="1">
    <location>
        <begin position="125"/>
        <end position="143"/>
    </location>
</feature>
<feature type="transmembrane region" description="Helical" evidence="1">
    <location>
        <begin position="69"/>
        <end position="94"/>
    </location>
</feature>
<evidence type="ECO:0000313" key="3">
    <source>
        <dbReference type="EMBL" id="MBU9737114.1"/>
    </source>
</evidence>
<feature type="transmembrane region" description="Helical" evidence="1">
    <location>
        <begin position="163"/>
        <end position="195"/>
    </location>
</feature>
<gene>
    <name evidence="3" type="ORF">KTH89_11225</name>
</gene>
<keyword evidence="1" id="KW-1133">Transmembrane helix</keyword>
<name>A0A949JYV0_9FIRM</name>
<dbReference type="AlphaFoldDB" id="A0A949JYV0"/>
<dbReference type="InterPro" id="IPR017946">
    <property type="entry name" value="PLC-like_Pdiesterase_TIM-brl"/>
</dbReference>
<dbReference type="PANTHER" id="PTHR46211:SF8">
    <property type="entry name" value="PHOSPHODIESTERASE"/>
    <property type="match status" value="1"/>
</dbReference>
<accession>A0A949JYV0</accession>
<feature type="transmembrane region" description="Helical" evidence="1">
    <location>
        <begin position="216"/>
        <end position="246"/>
    </location>
</feature>
<feature type="transmembrane region" description="Helical" evidence="1">
    <location>
        <begin position="266"/>
        <end position="290"/>
    </location>
</feature>
<feature type="transmembrane region" description="Helical" evidence="1">
    <location>
        <begin position="311"/>
        <end position="328"/>
    </location>
</feature>
<keyword evidence="1" id="KW-0472">Membrane</keyword>
<evidence type="ECO:0000313" key="4">
    <source>
        <dbReference type="Proteomes" id="UP000712157"/>
    </source>
</evidence>
<dbReference type="InterPro" id="IPR030395">
    <property type="entry name" value="GP_PDE_dom"/>
</dbReference>
<dbReference type="EMBL" id="JAHQCW010000017">
    <property type="protein sequence ID" value="MBU9737114.1"/>
    <property type="molecule type" value="Genomic_DNA"/>
</dbReference>
<feature type="domain" description="GP-PDE" evidence="2">
    <location>
        <begin position="345"/>
        <end position="576"/>
    </location>
</feature>